<reference evidence="2" key="2">
    <citation type="submission" date="2020-09" db="EMBL/GenBank/DDBJ databases">
        <authorList>
            <person name="Sun Q."/>
            <person name="Kim S."/>
        </authorList>
    </citation>
    <scope>NUCLEOTIDE SEQUENCE</scope>
    <source>
        <strain evidence="2">KCTC 12870</strain>
    </source>
</reference>
<evidence type="ECO:0000256" key="1">
    <source>
        <dbReference type="SAM" id="SignalP"/>
    </source>
</evidence>
<feature type="signal peptide" evidence="1">
    <location>
        <begin position="1"/>
        <end position="27"/>
    </location>
</feature>
<keyword evidence="1" id="KW-0732">Signal</keyword>
<dbReference type="RefSeq" id="WP_189512428.1">
    <property type="nucleotide sequence ID" value="NZ_BMXG01000005.1"/>
</dbReference>
<name>A0A8J3GCR1_9BACT</name>
<sequence>MKNPILKSNSAIAALASILLVSLSAHAAVVTWDNGSTDGDWDTPENWDPTGIPAANDKVIINNGDSVSKTGSVFFNDIIGTSDDGLSLTNGTLTISGDFTSFTGGGSSSSVNSQIGVDGGATTATLNIDGTLNIGNTNNTSSSSASMSIFGGSLVSTNIFQGRLSPSTSGHATGGWTINVLGGSLSAATFDWANTTNLDPDPIGRVIIGSTGTAVGGTLSVTEMSDDWTDRAGQYVLFNDALGSLTFGKTNYSNIADVQNLITNDFIRKDGSILDDFGITDNGSTWTVSIIPEPSTYAMLLGALVLPILFLRRKR</sequence>
<evidence type="ECO:0000313" key="2">
    <source>
        <dbReference type="EMBL" id="GHB96021.1"/>
    </source>
</evidence>
<dbReference type="AlphaFoldDB" id="A0A8J3GCR1"/>
<dbReference type="NCBIfam" id="TIGR02595">
    <property type="entry name" value="PEP_CTERM"/>
    <property type="match status" value="1"/>
</dbReference>
<proteinExistence type="predicted"/>
<comment type="caution">
    <text evidence="2">The sequence shown here is derived from an EMBL/GenBank/DDBJ whole genome shotgun (WGS) entry which is preliminary data.</text>
</comment>
<reference evidence="2" key="1">
    <citation type="journal article" date="2014" name="Int. J. Syst. Evol. Microbiol.">
        <title>Complete genome sequence of Corynebacterium casei LMG S-19264T (=DSM 44701T), isolated from a smear-ripened cheese.</title>
        <authorList>
            <consortium name="US DOE Joint Genome Institute (JGI-PGF)"/>
            <person name="Walter F."/>
            <person name="Albersmeier A."/>
            <person name="Kalinowski J."/>
            <person name="Ruckert C."/>
        </authorList>
    </citation>
    <scope>NUCLEOTIDE SEQUENCE</scope>
    <source>
        <strain evidence="2">KCTC 12870</strain>
    </source>
</reference>
<protein>
    <recommendedName>
        <fullName evidence="4">PEP-CTERM sorting domain-containing protein</fullName>
    </recommendedName>
</protein>
<feature type="chain" id="PRO_5035314680" description="PEP-CTERM sorting domain-containing protein" evidence="1">
    <location>
        <begin position="28"/>
        <end position="315"/>
    </location>
</feature>
<gene>
    <name evidence="2" type="ORF">GCM10007047_09680</name>
</gene>
<evidence type="ECO:0008006" key="4">
    <source>
        <dbReference type="Google" id="ProtNLM"/>
    </source>
</evidence>
<organism evidence="2 3">
    <name type="scientific">Cerasicoccus arenae</name>
    <dbReference type="NCBI Taxonomy" id="424488"/>
    <lineage>
        <taxon>Bacteria</taxon>
        <taxon>Pseudomonadati</taxon>
        <taxon>Verrucomicrobiota</taxon>
        <taxon>Opitutia</taxon>
        <taxon>Puniceicoccales</taxon>
        <taxon>Cerasicoccaceae</taxon>
        <taxon>Cerasicoccus</taxon>
    </lineage>
</organism>
<dbReference type="Proteomes" id="UP000642829">
    <property type="component" value="Unassembled WGS sequence"/>
</dbReference>
<dbReference type="EMBL" id="BMXG01000005">
    <property type="protein sequence ID" value="GHB96021.1"/>
    <property type="molecule type" value="Genomic_DNA"/>
</dbReference>
<keyword evidence="3" id="KW-1185">Reference proteome</keyword>
<dbReference type="InterPro" id="IPR013424">
    <property type="entry name" value="Ice-binding_C"/>
</dbReference>
<accession>A0A8J3GCR1</accession>
<evidence type="ECO:0000313" key="3">
    <source>
        <dbReference type="Proteomes" id="UP000642829"/>
    </source>
</evidence>